<comment type="catalytic activity">
    <reaction evidence="7">
        <text>L-threonyl-[protein] + ATP = O-phospho-L-threonyl-[protein] + ADP + H(+)</text>
        <dbReference type="Rhea" id="RHEA:46608"/>
        <dbReference type="Rhea" id="RHEA-COMP:11060"/>
        <dbReference type="Rhea" id="RHEA-COMP:11605"/>
        <dbReference type="ChEBI" id="CHEBI:15378"/>
        <dbReference type="ChEBI" id="CHEBI:30013"/>
        <dbReference type="ChEBI" id="CHEBI:30616"/>
        <dbReference type="ChEBI" id="CHEBI:61977"/>
        <dbReference type="ChEBI" id="CHEBI:456216"/>
        <dbReference type="EC" id="2.7.11.1"/>
    </reaction>
</comment>
<keyword evidence="5" id="KW-0418">Kinase</keyword>
<keyword evidence="6" id="KW-0067">ATP-binding</keyword>
<dbReference type="SUPFAM" id="SSF56112">
    <property type="entry name" value="Protein kinase-like (PK-like)"/>
    <property type="match status" value="1"/>
</dbReference>
<evidence type="ECO:0000256" key="3">
    <source>
        <dbReference type="ARBA" id="ARBA00022679"/>
    </source>
</evidence>
<evidence type="ECO:0000256" key="5">
    <source>
        <dbReference type="ARBA" id="ARBA00022777"/>
    </source>
</evidence>
<keyword evidence="3" id="KW-0808">Transferase</keyword>
<feature type="domain" description="Protein kinase" evidence="10">
    <location>
        <begin position="1"/>
        <end position="100"/>
    </location>
</feature>
<evidence type="ECO:0000256" key="1">
    <source>
        <dbReference type="ARBA" id="ARBA00012513"/>
    </source>
</evidence>
<feature type="region of interest" description="Disordered" evidence="9">
    <location>
        <begin position="162"/>
        <end position="225"/>
    </location>
</feature>
<dbReference type="GO" id="GO:0004674">
    <property type="term" value="F:protein serine/threonine kinase activity"/>
    <property type="evidence" value="ECO:0007669"/>
    <property type="project" value="UniProtKB-KW"/>
</dbReference>
<evidence type="ECO:0000259" key="10">
    <source>
        <dbReference type="PROSITE" id="PS50011"/>
    </source>
</evidence>
<reference evidence="11" key="1">
    <citation type="submission" date="2023-07" db="EMBL/GenBank/DDBJ databases">
        <authorList>
            <consortium name="AG Swart"/>
            <person name="Singh M."/>
            <person name="Singh A."/>
            <person name="Seah K."/>
            <person name="Emmerich C."/>
        </authorList>
    </citation>
    <scope>NUCLEOTIDE SEQUENCE</scope>
    <source>
        <strain evidence="11">DP1</strain>
    </source>
</reference>
<evidence type="ECO:0000256" key="4">
    <source>
        <dbReference type="ARBA" id="ARBA00022741"/>
    </source>
</evidence>
<evidence type="ECO:0000256" key="7">
    <source>
        <dbReference type="ARBA" id="ARBA00047899"/>
    </source>
</evidence>
<comment type="catalytic activity">
    <reaction evidence="8">
        <text>L-seryl-[protein] + ATP = O-phospho-L-seryl-[protein] + ADP + H(+)</text>
        <dbReference type="Rhea" id="RHEA:17989"/>
        <dbReference type="Rhea" id="RHEA-COMP:9863"/>
        <dbReference type="Rhea" id="RHEA-COMP:11604"/>
        <dbReference type="ChEBI" id="CHEBI:15378"/>
        <dbReference type="ChEBI" id="CHEBI:29999"/>
        <dbReference type="ChEBI" id="CHEBI:30616"/>
        <dbReference type="ChEBI" id="CHEBI:83421"/>
        <dbReference type="ChEBI" id="CHEBI:456216"/>
        <dbReference type="EC" id="2.7.11.1"/>
    </reaction>
</comment>
<dbReference type="PROSITE" id="PS50011">
    <property type="entry name" value="PROTEIN_KINASE_DOM"/>
    <property type="match status" value="1"/>
</dbReference>
<dbReference type="GO" id="GO:0005524">
    <property type="term" value="F:ATP binding"/>
    <property type="evidence" value="ECO:0007669"/>
    <property type="project" value="UniProtKB-KW"/>
</dbReference>
<dbReference type="Gene3D" id="1.10.510.10">
    <property type="entry name" value="Transferase(Phosphotransferase) domain 1"/>
    <property type="match status" value="1"/>
</dbReference>
<dbReference type="Pfam" id="PF00069">
    <property type="entry name" value="Pkinase"/>
    <property type="match status" value="1"/>
</dbReference>
<dbReference type="Proteomes" id="UP001295684">
    <property type="component" value="Unassembled WGS sequence"/>
</dbReference>
<sequence length="412" mass="47271">MLFTQTGTPYYASPEVWNDMPYDSSSDIWSLGCVLYEMTSLKPPFLASNMEALFSKVCKGKYANIPAIYSSDLKRIISLMMQLKPNKRPTADEILNSKIVKDKIDELYIEESETSSNIDKNLLETILIPEEMKNIQSSLPKSNYSSSKVDFIEKFLNGQLVGKIPNTKTTPEDSSRKVKSRRNNSSQRKILREVFKVGMEKSKSKESTRKDNTQSRPRAGKEDIDETIKSLKKALKKQKKKLINSPSNASIPLSYMSNVKRVRNNDFKLPVLSQQNSPARRLAKIYRRKGIKEPGINSPEIPATRSRKVLDGHPSSRMKQMKKNNSKLDFLQHSKNRYDSKIGINLQSYKVNVYNIGINAGLENMKKSNKYAGLKHSKYLSRHRRVLLEPKNYCEIISKSMMRRKDKKNIDL</sequence>
<dbReference type="InterPro" id="IPR011009">
    <property type="entry name" value="Kinase-like_dom_sf"/>
</dbReference>
<dbReference type="InterPro" id="IPR051131">
    <property type="entry name" value="NEK_Ser/Thr_kinase_NIMA"/>
</dbReference>
<evidence type="ECO:0000313" key="12">
    <source>
        <dbReference type="Proteomes" id="UP001295684"/>
    </source>
</evidence>
<accession>A0AAD1X2C7</accession>
<evidence type="ECO:0000256" key="6">
    <source>
        <dbReference type="ARBA" id="ARBA00022840"/>
    </source>
</evidence>
<dbReference type="AlphaFoldDB" id="A0AAD1X2C7"/>
<proteinExistence type="predicted"/>
<name>A0AAD1X2C7_EUPCR</name>
<evidence type="ECO:0000256" key="2">
    <source>
        <dbReference type="ARBA" id="ARBA00022527"/>
    </source>
</evidence>
<dbReference type="PANTHER" id="PTHR44899:SF3">
    <property type="entry name" value="SERINE_THREONINE-PROTEIN KINASE NEK1"/>
    <property type="match status" value="1"/>
</dbReference>
<keyword evidence="12" id="KW-1185">Reference proteome</keyword>
<comment type="caution">
    <text evidence="11">The sequence shown here is derived from an EMBL/GenBank/DDBJ whole genome shotgun (WGS) entry which is preliminary data.</text>
</comment>
<dbReference type="EC" id="2.7.11.1" evidence="1"/>
<dbReference type="EMBL" id="CAMPGE010001722">
    <property type="protein sequence ID" value="CAI2360523.1"/>
    <property type="molecule type" value="Genomic_DNA"/>
</dbReference>
<protein>
    <recommendedName>
        <fullName evidence="1">non-specific serine/threonine protein kinase</fullName>
        <ecNumber evidence="1">2.7.11.1</ecNumber>
    </recommendedName>
</protein>
<gene>
    <name evidence="11" type="ORF">ECRASSUSDP1_LOCUS1827</name>
</gene>
<keyword evidence="4" id="KW-0547">Nucleotide-binding</keyword>
<dbReference type="InterPro" id="IPR000719">
    <property type="entry name" value="Prot_kinase_dom"/>
</dbReference>
<feature type="compositionally biased region" description="Basic and acidic residues" evidence="9">
    <location>
        <begin position="190"/>
        <end position="225"/>
    </location>
</feature>
<evidence type="ECO:0000256" key="8">
    <source>
        <dbReference type="ARBA" id="ARBA00048679"/>
    </source>
</evidence>
<keyword evidence="2" id="KW-0723">Serine/threonine-protein kinase</keyword>
<evidence type="ECO:0000256" key="9">
    <source>
        <dbReference type="SAM" id="MobiDB-lite"/>
    </source>
</evidence>
<organism evidence="11 12">
    <name type="scientific">Euplotes crassus</name>
    <dbReference type="NCBI Taxonomy" id="5936"/>
    <lineage>
        <taxon>Eukaryota</taxon>
        <taxon>Sar</taxon>
        <taxon>Alveolata</taxon>
        <taxon>Ciliophora</taxon>
        <taxon>Intramacronucleata</taxon>
        <taxon>Spirotrichea</taxon>
        <taxon>Hypotrichia</taxon>
        <taxon>Euplotida</taxon>
        <taxon>Euplotidae</taxon>
        <taxon>Moneuplotes</taxon>
    </lineage>
</organism>
<dbReference type="PANTHER" id="PTHR44899">
    <property type="entry name" value="CAMK FAMILY PROTEIN KINASE"/>
    <property type="match status" value="1"/>
</dbReference>
<dbReference type="SMART" id="SM00220">
    <property type="entry name" value="S_TKc"/>
    <property type="match status" value="1"/>
</dbReference>
<evidence type="ECO:0000313" key="11">
    <source>
        <dbReference type="EMBL" id="CAI2360523.1"/>
    </source>
</evidence>